<reference evidence="1" key="1">
    <citation type="submission" date="2025-08" db="UniProtKB">
        <authorList>
            <consortium name="Ensembl"/>
        </authorList>
    </citation>
    <scope>IDENTIFICATION</scope>
</reference>
<reference evidence="1" key="2">
    <citation type="submission" date="2025-09" db="UniProtKB">
        <authorList>
            <consortium name="Ensembl"/>
        </authorList>
    </citation>
    <scope>IDENTIFICATION</scope>
</reference>
<organism evidence="1 2">
    <name type="scientific">Oncorhynchus kisutch</name>
    <name type="common">Coho salmon</name>
    <name type="synonym">Salmo kisutch</name>
    <dbReference type="NCBI Taxonomy" id="8019"/>
    <lineage>
        <taxon>Eukaryota</taxon>
        <taxon>Metazoa</taxon>
        <taxon>Chordata</taxon>
        <taxon>Craniata</taxon>
        <taxon>Vertebrata</taxon>
        <taxon>Euteleostomi</taxon>
        <taxon>Actinopterygii</taxon>
        <taxon>Neopterygii</taxon>
        <taxon>Teleostei</taxon>
        <taxon>Protacanthopterygii</taxon>
        <taxon>Salmoniformes</taxon>
        <taxon>Salmonidae</taxon>
        <taxon>Salmoninae</taxon>
        <taxon>Oncorhynchus</taxon>
    </lineage>
</organism>
<dbReference type="Ensembl" id="ENSOKIT00005040950.1">
    <property type="protein sequence ID" value="ENSOKIP00005038810.1"/>
    <property type="gene ID" value="ENSOKIG00005016526.1"/>
</dbReference>
<accession>A0A8C7G698</accession>
<evidence type="ECO:0000313" key="1">
    <source>
        <dbReference type="Ensembl" id="ENSOKIP00005038810.1"/>
    </source>
</evidence>
<dbReference type="AlphaFoldDB" id="A0A8C7G698"/>
<evidence type="ECO:0000313" key="2">
    <source>
        <dbReference type="Proteomes" id="UP000694557"/>
    </source>
</evidence>
<keyword evidence="2" id="KW-1185">Reference proteome</keyword>
<proteinExistence type="predicted"/>
<name>A0A8C7G698_ONCKI</name>
<protein>
    <submittedName>
        <fullName evidence="1">Uncharacterized protein</fullName>
    </submittedName>
</protein>
<sequence>MELDRRLLVAHCATHTPCQSCSGRRIEPNIIYLQGRHDKLASWCNTVTDDNTRTYSCAESQSVPMYLDVETSSFYTELPLAEVVRHTFLLKYFTPLLNMSESECSCDSVSLSLSHSVLSLLSLYFSLPPPSLPLSIQFNSRGFIGMGNTCLHCQIN</sequence>
<dbReference type="Proteomes" id="UP000694557">
    <property type="component" value="Unassembled WGS sequence"/>
</dbReference>